<accession>A0A7D9D2C1</accession>
<reference evidence="4" key="1">
    <citation type="submission" date="2019-07" db="EMBL/GenBank/DDBJ databases">
        <authorList>
            <person name="Weber M."/>
            <person name="Kostadinov I."/>
            <person name="Kostadinov D I."/>
        </authorList>
    </citation>
    <scope>NUCLEOTIDE SEQUENCE</scope>
    <source>
        <strain evidence="4">Gfbio:sag-sample-m06:053724c1-46a9-4a36-b237-ea2bf867836b</strain>
    </source>
</reference>
<dbReference type="InterPro" id="IPR041614">
    <property type="entry name" value="DprA_WH"/>
</dbReference>
<comment type="similarity">
    <text evidence="1">Belongs to the DprA/Smf family.</text>
</comment>
<dbReference type="Gene3D" id="3.40.50.450">
    <property type="match status" value="1"/>
</dbReference>
<name>A0A7D9D2C1_9GAMM</name>
<dbReference type="Pfam" id="PF17782">
    <property type="entry name" value="WHD_DprA"/>
    <property type="match status" value="1"/>
</dbReference>
<dbReference type="InterPro" id="IPR003488">
    <property type="entry name" value="DprA"/>
</dbReference>
<evidence type="ECO:0000259" key="2">
    <source>
        <dbReference type="Pfam" id="PF02481"/>
    </source>
</evidence>
<dbReference type="InterPro" id="IPR057666">
    <property type="entry name" value="DrpA_SLOG"/>
</dbReference>
<protein>
    <submittedName>
        <fullName evidence="4">Protein smf</fullName>
    </submittedName>
</protein>
<feature type="domain" description="DprA winged helix" evidence="3">
    <location>
        <begin position="245"/>
        <end position="302"/>
    </location>
</feature>
<dbReference type="SUPFAM" id="SSF46785">
    <property type="entry name" value="Winged helix' DNA-binding domain"/>
    <property type="match status" value="1"/>
</dbReference>
<evidence type="ECO:0000256" key="1">
    <source>
        <dbReference type="ARBA" id="ARBA00006525"/>
    </source>
</evidence>
<dbReference type="SUPFAM" id="SSF102405">
    <property type="entry name" value="MCP/YpsA-like"/>
    <property type="match status" value="1"/>
</dbReference>
<evidence type="ECO:0000259" key="3">
    <source>
        <dbReference type="Pfam" id="PF17782"/>
    </source>
</evidence>
<proteinExistence type="inferred from homology"/>
<dbReference type="Gene3D" id="1.10.10.10">
    <property type="entry name" value="Winged helix-like DNA-binding domain superfamily/Winged helix DNA-binding domain"/>
    <property type="match status" value="1"/>
</dbReference>
<organism evidence="4">
    <name type="scientific">uncultured Woeseiaceae bacterium</name>
    <dbReference type="NCBI Taxonomy" id="1983305"/>
    <lineage>
        <taxon>Bacteria</taxon>
        <taxon>Pseudomonadati</taxon>
        <taxon>Pseudomonadota</taxon>
        <taxon>Gammaproteobacteria</taxon>
        <taxon>Woeseiales</taxon>
        <taxon>Woeseiaceae</taxon>
        <taxon>environmental samples</taxon>
    </lineage>
</organism>
<dbReference type="NCBIfam" id="TIGR00732">
    <property type="entry name" value="dprA"/>
    <property type="match status" value="1"/>
</dbReference>
<dbReference type="Pfam" id="PF02481">
    <property type="entry name" value="DNA_processg_A"/>
    <property type="match status" value="1"/>
</dbReference>
<evidence type="ECO:0000313" key="4">
    <source>
        <dbReference type="EMBL" id="VUX55429.1"/>
    </source>
</evidence>
<dbReference type="AlphaFoldDB" id="A0A7D9D2C1"/>
<dbReference type="InterPro" id="IPR036390">
    <property type="entry name" value="WH_DNA-bd_sf"/>
</dbReference>
<sequence length="312" mass="33339">MGDLNEHDLQWLTAPNHHIIESASDDFPELLRQIPGPPTLLYVLGNIDALHLPALAIVGSRNPTTGGVRNAYDFSRHLAQSGFCIVSGLAQGIDTAAHQGALDAGAKTVAFLGHGIDRVYPAENRELAHRIAEEGALCSEYPLGSPPRGAHFPQRNRLISGLSLGTLVVEAATRSGSLISARLAAEQGREIFAIPGSIHNPLSRGCHQLIRQGAKLVDCADDIVSELAPLVEHLMQNAEIPSLESPAATQHDSDYQALLSILSYDPASADQLAEHSGLTINQVSSMLLILELEGKIQVQVGGRYSRPHASDH</sequence>
<dbReference type="GO" id="GO:0009294">
    <property type="term" value="P:DNA-mediated transformation"/>
    <property type="evidence" value="ECO:0007669"/>
    <property type="project" value="InterPro"/>
</dbReference>
<dbReference type="InterPro" id="IPR036388">
    <property type="entry name" value="WH-like_DNA-bd_sf"/>
</dbReference>
<dbReference type="PANTHER" id="PTHR43022">
    <property type="entry name" value="PROTEIN SMF"/>
    <property type="match status" value="1"/>
</dbReference>
<dbReference type="EMBL" id="LR633967">
    <property type="protein sequence ID" value="VUX55429.1"/>
    <property type="molecule type" value="Genomic_DNA"/>
</dbReference>
<gene>
    <name evidence="4" type="primary">smf</name>
    <name evidence="4" type="ORF">JTBM06_V1_20050</name>
</gene>
<dbReference type="PANTHER" id="PTHR43022:SF1">
    <property type="entry name" value="PROTEIN SMF"/>
    <property type="match status" value="1"/>
</dbReference>
<feature type="domain" description="Smf/DprA SLOG" evidence="2">
    <location>
        <begin position="19"/>
        <end position="227"/>
    </location>
</feature>